<evidence type="ECO:0000313" key="1">
    <source>
        <dbReference type="EMBL" id="MBB5033730.1"/>
    </source>
</evidence>
<reference evidence="1 2" key="1">
    <citation type="submission" date="2020-08" db="EMBL/GenBank/DDBJ databases">
        <title>Genomic Encyclopedia of Type Strains, Phase IV (KMG-IV): sequencing the most valuable type-strain genomes for metagenomic binning, comparative biology and taxonomic classification.</title>
        <authorList>
            <person name="Goeker M."/>
        </authorList>
    </citation>
    <scope>NUCLEOTIDE SEQUENCE [LARGE SCALE GENOMIC DNA]</scope>
    <source>
        <strain evidence="1 2">DSM 12252</strain>
    </source>
</reference>
<keyword evidence="2" id="KW-1185">Reference proteome</keyword>
<dbReference type="RefSeq" id="WP_184340835.1">
    <property type="nucleotide sequence ID" value="NZ_JACHIG010000007.1"/>
</dbReference>
<dbReference type="SUPFAM" id="SSF53335">
    <property type="entry name" value="S-adenosyl-L-methionine-dependent methyltransferases"/>
    <property type="match status" value="1"/>
</dbReference>
<organism evidence="1 2">
    <name type="scientific">Prosthecobacter vanneervenii</name>
    <dbReference type="NCBI Taxonomy" id="48466"/>
    <lineage>
        <taxon>Bacteria</taxon>
        <taxon>Pseudomonadati</taxon>
        <taxon>Verrucomicrobiota</taxon>
        <taxon>Verrucomicrobiia</taxon>
        <taxon>Verrucomicrobiales</taxon>
        <taxon>Verrucomicrobiaceae</taxon>
        <taxon>Prosthecobacter</taxon>
    </lineage>
</organism>
<dbReference type="Proteomes" id="UP000590740">
    <property type="component" value="Unassembled WGS sequence"/>
</dbReference>
<sequence>MENTENSLPNIAATGERLSFIICRNSQGAEVRGTLHRLTRYLGVFEVYNPYSIVQLSEVLNDFRIMMNERVVYSGRAVIANLVNTGIMLICEASLSDDGWIDIDILSPAQNKSRLLADFAEFLKETEKNYRVVPDFKLVVADMHTLLSDLRRWMEQVELGVRSLPSGDRIQAERETIKQLEDPILPAVVPLLDRFEHTAAEITQEQQPVHRSYIKRQLHPLVLCSPFIYRTFQKPLGYAGDYEMVSMMLRDPYEGSSMFAKILNRLFLDTAPVVAHRNRIVYLKQRLHEETARMHAQGKVARIFNLGCGPAQEVQNFLIDDDLCDHADFLLLDFNDETIANTTRDLESLRARHRRRTGIKLEKRSVHQILKESSRTGAGFEPASYDVVYCAGLFDYLSDRICRRLLEVFYDLVAPGGLLIATNVDISNPSRNWMEYVLEWHLVYRDKAQFAKIAPDKAPPEAVQVKADETGVNIFLEVRKPAQ</sequence>
<dbReference type="EMBL" id="JACHIG010000007">
    <property type="protein sequence ID" value="MBB5033730.1"/>
    <property type="molecule type" value="Genomic_DNA"/>
</dbReference>
<name>A0A7W7YCQ9_9BACT</name>
<gene>
    <name evidence="1" type="ORF">HNQ65_003320</name>
</gene>
<evidence type="ECO:0000313" key="2">
    <source>
        <dbReference type="Proteomes" id="UP000590740"/>
    </source>
</evidence>
<dbReference type="AlphaFoldDB" id="A0A7W7YCQ9"/>
<dbReference type="Gene3D" id="3.40.50.150">
    <property type="entry name" value="Vaccinia Virus protein VP39"/>
    <property type="match status" value="1"/>
</dbReference>
<dbReference type="InterPro" id="IPR029063">
    <property type="entry name" value="SAM-dependent_MTases_sf"/>
</dbReference>
<protein>
    <submittedName>
        <fullName evidence="1">Extracellular factor (EF) 3-hydroxypalmitic acid methyl ester biosynthesis protein</fullName>
    </submittedName>
</protein>
<proteinExistence type="predicted"/>
<accession>A0A7W7YCQ9</accession>
<dbReference type="CDD" id="cd02440">
    <property type="entry name" value="AdoMet_MTases"/>
    <property type="match status" value="1"/>
</dbReference>
<comment type="caution">
    <text evidence="1">The sequence shown here is derived from an EMBL/GenBank/DDBJ whole genome shotgun (WGS) entry which is preliminary data.</text>
</comment>